<sequence length="108" mass="11618">MTRAAQKRVRICLGTTGPDLIRISWNNLELENKTDDSGDLVVVMVVVVVAATLRHSPGLCTIRFCTSPTGKTGPLRVAANACFSQSPADEGYLTRGSSGRTTRAKNIR</sequence>
<dbReference type="Proteomes" id="UP000324222">
    <property type="component" value="Unassembled WGS sequence"/>
</dbReference>
<dbReference type="EMBL" id="VSRR010027535">
    <property type="protein sequence ID" value="MPC68243.1"/>
    <property type="molecule type" value="Genomic_DNA"/>
</dbReference>
<reference evidence="2 3" key="1">
    <citation type="submission" date="2019-05" db="EMBL/GenBank/DDBJ databases">
        <title>Another draft genome of Portunus trituberculatus and its Hox gene families provides insights of decapod evolution.</title>
        <authorList>
            <person name="Jeong J.-H."/>
            <person name="Song I."/>
            <person name="Kim S."/>
            <person name="Choi T."/>
            <person name="Kim D."/>
            <person name="Ryu S."/>
            <person name="Kim W."/>
        </authorList>
    </citation>
    <scope>NUCLEOTIDE SEQUENCE [LARGE SCALE GENOMIC DNA]</scope>
    <source>
        <tissue evidence="2">Muscle</tissue>
    </source>
</reference>
<gene>
    <name evidence="2" type="ORF">E2C01_062441</name>
</gene>
<comment type="caution">
    <text evidence="2">The sequence shown here is derived from an EMBL/GenBank/DDBJ whole genome shotgun (WGS) entry which is preliminary data.</text>
</comment>
<name>A0A5B7HDN6_PORTR</name>
<feature type="region of interest" description="Disordered" evidence="1">
    <location>
        <begin position="87"/>
        <end position="108"/>
    </location>
</feature>
<protein>
    <submittedName>
        <fullName evidence="2">Uncharacterized protein</fullName>
    </submittedName>
</protein>
<accession>A0A5B7HDN6</accession>
<dbReference type="AlphaFoldDB" id="A0A5B7HDN6"/>
<organism evidence="2 3">
    <name type="scientific">Portunus trituberculatus</name>
    <name type="common">Swimming crab</name>
    <name type="synonym">Neptunus trituberculatus</name>
    <dbReference type="NCBI Taxonomy" id="210409"/>
    <lineage>
        <taxon>Eukaryota</taxon>
        <taxon>Metazoa</taxon>
        <taxon>Ecdysozoa</taxon>
        <taxon>Arthropoda</taxon>
        <taxon>Crustacea</taxon>
        <taxon>Multicrustacea</taxon>
        <taxon>Malacostraca</taxon>
        <taxon>Eumalacostraca</taxon>
        <taxon>Eucarida</taxon>
        <taxon>Decapoda</taxon>
        <taxon>Pleocyemata</taxon>
        <taxon>Brachyura</taxon>
        <taxon>Eubrachyura</taxon>
        <taxon>Portunoidea</taxon>
        <taxon>Portunidae</taxon>
        <taxon>Portuninae</taxon>
        <taxon>Portunus</taxon>
    </lineage>
</organism>
<proteinExistence type="predicted"/>
<evidence type="ECO:0000313" key="2">
    <source>
        <dbReference type="EMBL" id="MPC68243.1"/>
    </source>
</evidence>
<evidence type="ECO:0000256" key="1">
    <source>
        <dbReference type="SAM" id="MobiDB-lite"/>
    </source>
</evidence>
<evidence type="ECO:0000313" key="3">
    <source>
        <dbReference type="Proteomes" id="UP000324222"/>
    </source>
</evidence>
<keyword evidence="3" id="KW-1185">Reference proteome</keyword>